<comment type="caution">
    <text evidence="3">The sequence shown here is derived from an EMBL/GenBank/DDBJ whole genome shotgun (WGS) entry which is preliminary data.</text>
</comment>
<accession>A0A9P5PSJ2</accession>
<dbReference type="AlphaFoldDB" id="A0A9P5PSJ2"/>
<dbReference type="OrthoDB" id="2332199at2759"/>
<keyword evidence="2" id="KW-0812">Transmembrane</keyword>
<evidence type="ECO:0000313" key="4">
    <source>
        <dbReference type="Proteomes" id="UP000772434"/>
    </source>
</evidence>
<protein>
    <submittedName>
        <fullName evidence="3">Uncharacterized protein</fullName>
    </submittedName>
</protein>
<keyword evidence="2" id="KW-1133">Transmembrane helix</keyword>
<dbReference type="Proteomes" id="UP000772434">
    <property type="component" value="Unassembled WGS sequence"/>
</dbReference>
<feature type="region of interest" description="Disordered" evidence="1">
    <location>
        <begin position="169"/>
        <end position="212"/>
    </location>
</feature>
<feature type="transmembrane region" description="Helical" evidence="2">
    <location>
        <begin position="24"/>
        <end position="45"/>
    </location>
</feature>
<feature type="compositionally biased region" description="Polar residues" evidence="1">
    <location>
        <begin position="190"/>
        <end position="212"/>
    </location>
</feature>
<evidence type="ECO:0000256" key="1">
    <source>
        <dbReference type="SAM" id="MobiDB-lite"/>
    </source>
</evidence>
<dbReference type="EMBL" id="JADNRY010000075">
    <property type="protein sequence ID" value="KAF9067315.1"/>
    <property type="molecule type" value="Genomic_DNA"/>
</dbReference>
<evidence type="ECO:0000256" key="2">
    <source>
        <dbReference type="SAM" id="Phobius"/>
    </source>
</evidence>
<gene>
    <name evidence="3" type="ORF">BDP27DRAFT_923745</name>
</gene>
<sequence length="212" mass="23616">MPYYVLGNACLGAWATAYWYNHISLAQIILFVAIASQLCPIWFTLKNAAREQKNTRADGWTTMIVAKVLLGTLVMYLWKTWGAIDVQTPVPPSIPQKVHSGIVFVFYTITSGPDPTLGLVLIYVLLTLWLGPYQNAGWHNFFIIQSLILAVLLILERLLSRLNLNTDNQTSTSDIPNEPDIGYGYGYEDSFTSPTPRRSRDSNSSACGHTDG</sequence>
<proteinExistence type="predicted"/>
<reference evidence="3" key="1">
    <citation type="submission" date="2020-11" db="EMBL/GenBank/DDBJ databases">
        <authorList>
            <consortium name="DOE Joint Genome Institute"/>
            <person name="Ahrendt S."/>
            <person name="Riley R."/>
            <person name="Andreopoulos W."/>
            <person name="Labutti K."/>
            <person name="Pangilinan J."/>
            <person name="Ruiz-Duenas F.J."/>
            <person name="Barrasa J.M."/>
            <person name="Sanchez-Garcia M."/>
            <person name="Camarero S."/>
            <person name="Miyauchi S."/>
            <person name="Serrano A."/>
            <person name="Linde D."/>
            <person name="Babiker R."/>
            <person name="Drula E."/>
            <person name="Ayuso-Fernandez I."/>
            <person name="Pacheco R."/>
            <person name="Padilla G."/>
            <person name="Ferreira P."/>
            <person name="Barriuso J."/>
            <person name="Kellner H."/>
            <person name="Castanera R."/>
            <person name="Alfaro M."/>
            <person name="Ramirez L."/>
            <person name="Pisabarro A.G."/>
            <person name="Kuo A."/>
            <person name="Tritt A."/>
            <person name="Lipzen A."/>
            <person name="He G."/>
            <person name="Yan M."/>
            <person name="Ng V."/>
            <person name="Cullen D."/>
            <person name="Martin F."/>
            <person name="Rosso M.-N."/>
            <person name="Henrissat B."/>
            <person name="Hibbett D."/>
            <person name="Martinez A.T."/>
            <person name="Grigoriev I.V."/>
        </authorList>
    </citation>
    <scope>NUCLEOTIDE SEQUENCE</scope>
    <source>
        <strain evidence="3">AH 40177</strain>
    </source>
</reference>
<feature type="transmembrane region" description="Helical" evidence="2">
    <location>
        <begin position="138"/>
        <end position="155"/>
    </location>
</feature>
<name>A0A9P5PSJ2_9AGAR</name>
<keyword evidence="2" id="KW-0472">Membrane</keyword>
<keyword evidence="4" id="KW-1185">Reference proteome</keyword>
<organism evidence="3 4">
    <name type="scientific">Rhodocollybia butyracea</name>
    <dbReference type="NCBI Taxonomy" id="206335"/>
    <lineage>
        <taxon>Eukaryota</taxon>
        <taxon>Fungi</taxon>
        <taxon>Dikarya</taxon>
        <taxon>Basidiomycota</taxon>
        <taxon>Agaricomycotina</taxon>
        <taxon>Agaricomycetes</taxon>
        <taxon>Agaricomycetidae</taxon>
        <taxon>Agaricales</taxon>
        <taxon>Marasmiineae</taxon>
        <taxon>Omphalotaceae</taxon>
        <taxon>Rhodocollybia</taxon>
    </lineage>
</organism>
<evidence type="ECO:0000313" key="3">
    <source>
        <dbReference type="EMBL" id="KAF9067315.1"/>
    </source>
</evidence>